<gene>
    <name evidence="5" type="ORF">TPR58_10190</name>
</gene>
<keyword evidence="3" id="KW-0804">Transcription</keyword>
<dbReference type="InterPro" id="IPR018490">
    <property type="entry name" value="cNMP-bd_dom_sf"/>
</dbReference>
<evidence type="ECO:0000313" key="6">
    <source>
        <dbReference type="Proteomes" id="UP001427805"/>
    </source>
</evidence>
<evidence type="ECO:0000313" key="5">
    <source>
        <dbReference type="EMBL" id="MEN3747537.1"/>
    </source>
</evidence>
<dbReference type="SMART" id="SM00419">
    <property type="entry name" value="HTH_CRP"/>
    <property type="match status" value="1"/>
</dbReference>
<sequence>MTRSYNSLGQFLDKVRRRSVLTAEEQSAILSLPVRAEQIPAHMDFVELGEHVDHACLIVHGLAGRFGQGREGNRQITALHIPGDMADLHSVVSPSATSALQALTTTTVVKIPHGAIRDIAARYPSIAQALWRECVIDAAILSEWVVNVGRRTASVRLAHLYCEMAYRYRLGEVTERMSFDFPATQHHLADMLGLTAVHVNRTLRVLEAADLVRLKRGVVEILSWARLIEYADFDPVYIQLNVTPLAPMRAG</sequence>
<dbReference type="SUPFAM" id="SSF46785">
    <property type="entry name" value="Winged helix' DNA-binding domain"/>
    <property type="match status" value="1"/>
</dbReference>
<protein>
    <submittedName>
        <fullName evidence="5">Crp/Fnr family transcriptional regulator</fullName>
    </submittedName>
</protein>
<evidence type="ECO:0000256" key="1">
    <source>
        <dbReference type="ARBA" id="ARBA00023015"/>
    </source>
</evidence>
<dbReference type="Pfam" id="PF00027">
    <property type="entry name" value="cNMP_binding"/>
    <property type="match status" value="1"/>
</dbReference>
<dbReference type="Pfam" id="PF13545">
    <property type="entry name" value="HTH_Crp_2"/>
    <property type="match status" value="1"/>
</dbReference>
<dbReference type="InterPro" id="IPR036388">
    <property type="entry name" value="WH-like_DNA-bd_sf"/>
</dbReference>
<dbReference type="Gene3D" id="1.10.10.10">
    <property type="entry name" value="Winged helix-like DNA-binding domain superfamily/Winged helix DNA-binding domain"/>
    <property type="match status" value="1"/>
</dbReference>
<proteinExistence type="predicted"/>
<dbReference type="EMBL" id="JBDIZK010000005">
    <property type="protein sequence ID" value="MEN3747537.1"/>
    <property type="molecule type" value="Genomic_DNA"/>
</dbReference>
<keyword evidence="2" id="KW-0238">DNA-binding</keyword>
<evidence type="ECO:0000256" key="2">
    <source>
        <dbReference type="ARBA" id="ARBA00023125"/>
    </source>
</evidence>
<keyword evidence="1" id="KW-0805">Transcription regulation</keyword>
<organism evidence="5 6">
    <name type="scientific">Sphingomonas rustica</name>
    <dbReference type="NCBI Taxonomy" id="3103142"/>
    <lineage>
        <taxon>Bacteria</taxon>
        <taxon>Pseudomonadati</taxon>
        <taxon>Pseudomonadota</taxon>
        <taxon>Alphaproteobacteria</taxon>
        <taxon>Sphingomonadales</taxon>
        <taxon>Sphingomonadaceae</taxon>
        <taxon>Sphingomonas</taxon>
    </lineage>
</organism>
<dbReference type="SUPFAM" id="SSF51206">
    <property type="entry name" value="cAMP-binding domain-like"/>
    <property type="match status" value="1"/>
</dbReference>
<dbReference type="InterPro" id="IPR014710">
    <property type="entry name" value="RmlC-like_jellyroll"/>
</dbReference>
<dbReference type="InterPro" id="IPR012318">
    <property type="entry name" value="HTH_CRP"/>
</dbReference>
<dbReference type="PROSITE" id="PS51063">
    <property type="entry name" value="HTH_CRP_2"/>
    <property type="match status" value="1"/>
</dbReference>
<dbReference type="InterPro" id="IPR000595">
    <property type="entry name" value="cNMP-bd_dom"/>
</dbReference>
<keyword evidence="6" id="KW-1185">Reference proteome</keyword>
<dbReference type="InterPro" id="IPR036390">
    <property type="entry name" value="WH_DNA-bd_sf"/>
</dbReference>
<feature type="domain" description="HTH crp-type" evidence="4">
    <location>
        <begin position="151"/>
        <end position="225"/>
    </location>
</feature>
<dbReference type="Gene3D" id="2.60.120.10">
    <property type="entry name" value="Jelly Rolls"/>
    <property type="match status" value="1"/>
</dbReference>
<dbReference type="CDD" id="cd00038">
    <property type="entry name" value="CAP_ED"/>
    <property type="match status" value="1"/>
</dbReference>
<evidence type="ECO:0000259" key="4">
    <source>
        <dbReference type="PROSITE" id="PS51063"/>
    </source>
</evidence>
<name>A0ABV0BAX4_9SPHN</name>
<dbReference type="Proteomes" id="UP001427805">
    <property type="component" value="Unassembled WGS sequence"/>
</dbReference>
<reference evidence="5 6" key="1">
    <citation type="submission" date="2024-05" db="EMBL/GenBank/DDBJ databases">
        <title>Sphingomonas sp. HF-S3 16S ribosomal RNA gene Genome sequencing and assembly.</title>
        <authorList>
            <person name="Lee H."/>
        </authorList>
    </citation>
    <scope>NUCLEOTIDE SEQUENCE [LARGE SCALE GENOMIC DNA]</scope>
    <source>
        <strain evidence="5 6">HF-S3</strain>
    </source>
</reference>
<evidence type="ECO:0000256" key="3">
    <source>
        <dbReference type="ARBA" id="ARBA00023163"/>
    </source>
</evidence>
<accession>A0ABV0BAX4</accession>
<comment type="caution">
    <text evidence="5">The sequence shown here is derived from an EMBL/GenBank/DDBJ whole genome shotgun (WGS) entry which is preliminary data.</text>
</comment>
<dbReference type="RefSeq" id="WP_346246536.1">
    <property type="nucleotide sequence ID" value="NZ_JBDIZK010000005.1"/>
</dbReference>